<evidence type="ECO:0000313" key="6">
    <source>
        <dbReference type="Proteomes" id="UP001162131"/>
    </source>
</evidence>
<feature type="coiled-coil region" evidence="2">
    <location>
        <begin position="231"/>
        <end position="286"/>
    </location>
</feature>
<protein>
    <recommendedName>
        <fullName evidence="4">Translin-associated factor X-interacting protein 1 N-terminal domain-containing protein</fullName>
    </recommendedName>
</protein>
<comment type="caution">
    <text evidence="5">The sequence shown here is derived from an EMBL/GenBank/DDBJ whole genome shotgun (WGS) entry which is preliminary data.</text>
</comment>
<organism evidence="5 6">
    <name type="scientific">Blepharisma stoltei</name>
    <dbReference type="NCBI Taxonomy" id="1481888"/>
    <lineage>
        <taxon>Eukaryota</taxon>
        <taxon>Sar</taxon>
        <taxon>Alveolata</taxon>
        <taxon>Ciliophora</taxon>
        <taxon>Postciliodesmatophora</taxon>
        <taxon>Heterotrichea</taxon>
        <taxon>Heterotrichida</taxon>
        <taxon>Blepharismidae</taxon>
        <taxon>Blepharisma</taxon>
    </lineage>
</organism>
<dbReference type="InterPro" id="IPR032755">
    <property type="entry name" value="TSNAXIP1_N"/>
</dbReference>
<dbReference type="EMBL" id="CAJZBQ010000053">
    <property type="protein sequence ID" value="CAG9331375.1"/>
    <property type="molecule type" value="Genomic_DNA"/>
</dbReference>
<accession>A0AAU9KBS3</accession>
<feature type="coiled-coil region" evidence="2">
    <location>
        <begin position="155"/>
        <end position="189"/>
    </location>
</feature>
<evidence type="ECO:0000259" key="4">
    <source>
        <dbReference type="Pfam" id="PF15739"/>
    </source>
</evidence>
<name>A0AAU9KBS3_9CILI</name>
<dbReference type="Pfam" id="PF15739">
    <property type="entry name" value="TSNAXIP1_N"/>
    <property type="match status" value="1"/>
</dbReference>
<sequence>MSKHRKFPEITKSDSHLSQEYFKFKPKRQMAPLQNQPAPIIIKPSINHSSHHTKQSSFLSDSPYARSKSLTKIRSSSAIKLNDKSPIKLRSISPEMKKNASNSRIQLKLKNRREISTITLSKQSNNYIDSIKKRSKSRTPAGINLSFSNSFTAPTQDSQRILNQSNNDAENLETKLLAKLKEITKNEEDSIMDNDKFNVYRKIFVEVIEKDKTYGSLLAKIKNAYEEWISIEKTQENNLSLKQEANDLNEKIKELLEDRKLIYRKIEKLAKENIELSRSLEESEAGYAELHDKLLLISKTKIDDIPKDENSWKYVVAENKILADLCKQMKDELKKFRSKEKKLLKLIIALKNRGYPVEEVYETEILKRKSVQEEKPHDRESGETDGELLVSGPSRKVEKPSFIPILELSNIKHYISSSESSDNSDAESESES</sequence>
<keyword evidence="6" id="KW-1185">Reference proteome</keyword>
<feature type="domain" description="Translin-associated factor X-interacting protein 1 N-terminal" evidence="4">
    <location>
        <begin position="178"/>
        <end position="277"/>
    </location>
</feature>
<evidence type="ECO:0000256" key="1">
    <source>
        <dbReference type="ARBA" id="ARBA00023054"/>
    </source>
</evidence>
<evidence type="ECO:0000256" key="2">
    <source>
        <dbReference type="SAM" id="Coils"/>
    </source>
</evidence>
<feature type="region of interest" description="Disordered" evidence="3">
    <location>
        <begin position="370"/>
        <end position="395"/>
    </location>
</feature>
<evidence type="ECO:0000313" key="5">
    <source>
        <dbReference type="EMBL" id="CAG9331375.1"/>
    </source>
</evidence>
<proteinExistence type="predicted"/>
<keyword evidence="1 2" id="KW-0175">Coiled coil</keyword>
<evidence type="ECO:0000256" key="3">
    <source>
        <dbReference type="SAM" id="MobiDB-lite"/>
    </source>
</evidence>
<gene>
    <name evidence="5" type="ORF">BSTOLATCC_MIC53447</name>
</gene>
<dbReference type="AlphaFoldDB" id="A0AAU9KBS3"/>
<feature type="compositionally biased region" description="Basic and acidic residues" evidence="3">
    <location>
        <begin position="370"/>
        <end position="382"/>
    </location>
</feature>
<reference evidence="5" key="1">
    <citation type="submission" date="2021-09" db="EMBL/GenBank/DDBJ databases">
        <authorList>
            <consortium name="AG Swart"/>
            <person name="Singh M."/>
            <person name="Singh A."/>
            <person name="Seah K."/>
            <person name="Emmerich C."/>
        </authorList>
    </citation>
    <scope>NUCLEOTIDE SEQUENCE</scope>
    <source>
        <strain evidence="5">ATCC30299</strain>
    </source>
</reference>
<dbReference type="Proteomes" id="UP001162131">
    <property type="component" value="Unassembled WGS sequence"/>
</dbReference>